<evidence type="ECO:0000256" key="1">
    <source>
        <dbReference type="SAM" id="MobiDB-lite"/>
    </source>
</evidence>
<feature type="compositionally biased region" description="Low complexity" evidence="1">
    <location>
        <begin position="117"/>
        <end position="126"/>
    </location>
</feature>
<dbReference type="AlphaFoldDB" id="A0A8X6J3J0"/>
<proteinExistence type="predicted"/>
<comment type="caution">
    <text evidence="2">The sequence shown here is derived from an EMBL/GenBank/DDBJ whole genome shotgun (WGS) entry which is preliminary data.</text>
</comment>
<dbReference type="Proteomes" id="UP000886998">
    <property type="component" value="Unassembled WGS sequence"/>
</dbReference>
<reference evidence="2" key="1">
    <citation type="submission" date="2020-08" db="EMBL/GenBank/DDBJ databases">
        <title>Multicomponent nature underlies the extraordinary mechanical properties of spider dragline silk.</title>
        <authorList>
            <person name="Kono N."/>
            <person name="Nakamura H."/>
            <person name="Mori M."/>
            <person name="Yoshida Y."/>
            <person name="Ohtoshi R."/>
            <person name="Malay A.D."/>
            <person name="Moran D.A.P."/>
            <person name="Tomita M."/>
            <person name="Numata K."/>
            <person name="Arakawa K."/>
        </authorList>
    </citation>
    <scope>NUCLEOTIDE SEQUENCE</scope>
</reference>
<accession>A0A8X6J3J0</accession>
<feature type="region of interest" description="Disordered" evidence="1">
    <location>
        <begin position="1"/>
        <end position="34"/>
    </location>
</feature>
<dbReference type="EMBL" id="BMAV01024231">
    <property type="protein sequence ID" value="GFS31284.1"/>
    <property type="molecule type" value="Genomic_DNA"/>
</dbReference>
<feature type="compositionally biased region" description="Basic and acidic residues" evidence="1">
    <location>
        <begin position="127"/>
        <end position="149"/>
    </location>
</feature>
<feature type="region of interest" description="Disordered" evidence="1">
    <location>
        <begin position="116"/>
        <end position="168"/>
    </location>
</feature>
<protein>
    <submittedName>
        <fullName evidence="2">Uncharacterized protein</fullName>
    </submittedName>
</protein>
<evidence type="ECO:0000313" key="2">
    <source>
        <dbReference type="EMBL" id="GFS31284.1"/>
    </source>
</evidence>
<dbReference type="OrthoDB" id="10600678at2759"/>
<evidence type="ECO:0000313" key="3">
    <source>
        <dbReference type="Proteomes" id="UP000886998"/>
    </source>
</evidence>
<organism evidence="2 3">
    <name type="scientific">Trichonephila inaurata madagascariensis</name>
    <dbReference type="NCBI Taxonomy" id="2747483"/>
    <lineage>
        <taxon>Eukaryota</taxon>
        <taxon>Metazoa</taxon>
        <taxon>Ecdysozoa</taxon>
        <taxon>Arthropoda</taxon>
        <taxon>Chelicerata</taxon>
        <taxon>Arachnida</taxon>
        <taxon>Araneae</taxon>
        <taxon>Araneomorphae</taxon>
        <taxon>Entelegynae</taxon>
        <taxon>Araneoidea</taxon>
        <taxon>Nephilidae</taxon>
        <taxon>Trichonephila</taxon>
        <taxon>Trichonephila inaurata</taxon>
    </lineage>
</organism>
<gene>
    <name evidence="2" type="ORF">TNIN_134851</name>
</gene>
<feature type="compositionally biased region" description="Polar residues" evidence="1">
    <location>
        <begin position="25"/>
        <end position="34"/>
    </location>
</feature>
<sequence length="168" mass="18590">MSEETAAVSRRLSSSPIEGGERMDQSQTGSKSTSVTLEQVSQFITAIGTRQIQGEQTQLCLKGEFAIQENMPIYSDAAVEKLKADRTRLEFEQQSSYGKIALITCPILTCKTHYPQNSNNVNVSNKSKSDTNPKNNNNDKSKEVKRSGQEEFQLPNKAPSIKSIVCNK</sequence>
<keyword evidence="3" id="KW-1185">Reference proteome</keyword>
<name>A0A8X6J3J0_9ARAC</name>